<dbReference type="EMBL" id="JBDFQZ010000009">
    <property type="protein sequence ID" value="KAK9692177.1"/>
    <property type="molecule type" value="Genomic_DNA"/>
</dbReference>
<keyword evidence="2" id="KW-1185">Reference proteome</keyword>
<gene>
    <name evidence="1" type="ORF">RND81_09G246100</name>
</gene>
<dbReference type="AlphaFoldDB" id="A0AAW1IR95"/>
<proteinExistence type="predicted"/>
<comment type="caution">
    <text evidence="1">The sequence shown here is derived from an EMBL/GenBank/DDBJ whole genome shotgun (WGS) entry which is preliminary data.</text>
</comment>
<reference evidence="1" key="1">
    <citation type="submission" date="2024-03" db="EMBL/GenBank/DDBJ databases">
        <title>WGS assembly of Saponaria officinalis var. Norfolk2.</title>
        <authorList>
            <person name="Jenkins J."/>
            <person name="Shu S."/>
            <person name="Grimwood J."/>
            <person name="Barry K."/>
            <person name="Goodstein D."/>
            <person name="Schmutz J."/>
            <person name="Leebens-Mack J."/>
            <person name="Osbourn A."/>
        </authorList>
    </citation>
    <scope>NUCLEOTIDE SEQUENCE [LARGE SCALE GENOMIC DNA]</scope>
    <source>
        <strain evidence="1">JIC</strain>
    </source>
</reference>
<accession>A0AAW1IR95</accession>
<protein>
    <submittedName>
        <fullName evidence="1">Uncharacterized protein</fullName>
    </submittedName>
</protein>
<sequence length="99" mass="11657">MLLLASRFDICIPASDMYTWWMQYKFQTLLHKQVVGAATVALIYYVWKARNDCLHNNVLARPESVIRRSLYDLGIRCNAMLCGNVRDKYDSWMRVLMYG</sequence>
<name>A0AAW1IR95_SAPOF</name>
<evidence type="ECO:0000313" key="2">
    <source>
        <dbReference type="Proteomes" id="UP001443914"/>
    </source>
</evidence>
<evidence type="ECO:0000313" key="1">
    <source>
        <dbReference type="EMBL" id="KAK9692177.1"/>
    </source>
</evidence>
<organism evidence="1 2">
    <name type="scientific">Saponaria officinalis</name>
    <name type="common">Common soapwort</name>
    <name type="synonym">Lychnis saponaria</name>
    <dbReference type="NCBI Taxonomy" id="3572"/>
    <lineage>
        <taxon>Eukaryota</taxon>
        <taxon>Viridiplantae</taxon>
        <taxon>Streptophyta</taxon>
        <taxon>Embryophyta</taxon>
        <taxon>Tracheophyta</taxon>
        <taxon>Spermatophyta</taxon>
        <taxon>Magnoliopsida</taxon>
        <taxon>eudicotyledons</taxon>
        <taxon>Gunneridae</taxon>
        <taxon>Pentapetalae</taxon>
        <taxon>Caryophyllales</taxon>
        <taxon>Caryophyllaceae</taxon>
        <taxon>Caryophylleae</taxon>
        <taxon>Saponaria</taxon>
    </lineage>
</organism>
<dbReference type="Proteomes" id="UP001443914">
    <property type="component" value="Unassembled WGS sequence"/>
</dbReference>